<dbReference type="PANTHER" id="PTHR46889:SF4">
    <property type="entry name" value="TRANSPOSASE INSO FOR INSERTION SEQUENCE ELEMENT IS911B-RELATED"/>
    <property type="match status" value="1"/>
</dbReference>
<proteinExistence type="predicted"/>
<keyword evidence="3" id="KW-1185">Reference proteome</keyword>
<accession>A0A8J7FPN0</accession>
<dbReference type="EMBL" id="JADFUA010000014">
    <property type="protein sequence ID" value="MBE9610876.1"/>
    <property type="molecule type" value="Genomic_DNA"/>
</dbReference>
<comment type="caution">
    <text evidence="2">The sequence shown here is derived from an EMBL/GenBank/DDBJ whole genome shotgun (WGS) entry which is preliminary data.</text>
</comment>
<evidence type="ECO:0000313" key="2">
    <source>
        <dbReference type="EMBL" id="MBE9610876.1"/>
    </source>
</evidence>
<feature type="domain" description="Integrase catalytic" evidence="1">
    <location>
        <begin position="11"/>
        <end position="51"/>
    </location>
</feature>
<name>A0A8J7FPN0_9NEIS</name>
<dbReference type="GO" id="GO:0015074">
    <property type="term" value="P:DNA integration"/>
    <property type="evidence" value="ECO:0007669"/>
    <property type="project" value="InterPro"/>
</dbReference>
<gene>
    <name evidence="2" type="ORF">INR99_16170</name>
</gene>
<dbReference type="InterPro" id="IPR001584">
    <property type="entry name" value="Integrase_cat-core"/>
</dbReference>
<dbReference type="PANTHER" id="PTHR46889">
    <property type="entry name" value="TRANSPOSASE INSF FOR INSERTION SEQUENCE IS3B-RELATED"/>
    <property type="match status" value="1"/>
</dbReference>
<dbReference type="AlphaFoldDB" id="A0A8J7FPN0"/>
<organism evidence="2 3">
    <name type="scientific">Chitinilyticum piscinae</name>
    <dbReference type="NCBI Taxonomy" id="2866724"/>
    <lineage>
        <taxon>Bacteria</taxon>
        <taxon>Pseudomonadati</taxon>
        <taxon>Pseudomonadota</taxon>
        <taxon>Betaproteobacteria</taxon>
        <taxon>Neisseriales</taxon>
        <taxon>Chitinibacteraceae</taxon>
        <taxon>Chitinilyticum</taxon>
    </lineage>
</organism>
<reference evidence="2 3" key="1">
    <citation type="submission" date="2020-10" db="EMBL/GenBank/DDBJ databases">
        <title>The genome sequence of Chitinilyticum litopenaei 4Y14.</title>
        <authorList>
            <person name="Liu Y."/>
        </authorList>
    </citation>
    <scope>NUCLEOTIDE SEQUENCE [LARGE SCALE GENOMIC DNA]</scope>
    <source>
        <strain evidence="2 3">4Y14</strain>
    </source>
</reference>
<dbReference type="Proteomes" id="UP000604481">
    <property type="component" value="Unassembled WGS sequence"/>
</dbReference>
<sequence>MPPARRQYERVFHRRYATRAAAKADLFDYIEVFYNRKRRHSSLNYESPATHYAAWLEREKLAA</sequence>
<evidence type="ECO:0000313" key="3">
    <source>
        <dbReference type="Proteomes" id="UP000604481"/>
    </source>
</evidence>
<protein>
    <submittedName>
        <fullName evidence="2">IS3 family transposase</fullName>
    </submittedName>
</protein>
<evidence type="ECO:0000259" key="1">
    <source>
        <dbReference type="Pfam" id="PF13333"/>
    </source>
</evidence>
<dbReference type="InterPro" id="IPR050900">
    <property type="entry name" value="Transposase_IS3/IS150/IS904"/>
</dbReference>
<dbReference type="Pfam" id="PF13333">
    <property type="entry name" value="rve_2"/>
    <property type="match status" value="1"/>
</dbReference>